<protein>
    <submittedName>
        <fullName evidence="1">Uncharacterized protein</fullName>
    </submittedName>
</protein>
<organism evidence="1 2">
    <name type="scientific">Dreissena polymorpha</name>
    <name type="common">Zebra mussel</name>
    <name type="synonym">Mytilus polymorpha</name>
    <dbReference type="NCBI Taxonomy" id="45954"/>
    <lineage>
        <taxon>Eukaryota</taxon>
        <taxon>Metazoa</taxon>
        <taxon>Spiralia</taxon>
        <taxon>Lophotrochozoa</taxon>
        <taxon>Mollusca</taxon>
        <taxon>Bivalvia</taxon>
        <taxon>Autobranchia</taxon>
        <taxon>Heteroconchia</taxon>
        <taxon>Euheterodonta</taxon>
        <taxon>Imparidentia</taxon>
        <taxon>Neoheterodontei</taxon>
        <taxon>Myida</taxon>
        <taxon>Dreissenoidea</taxon>
        <taxon>Dreissenidae</taxon>
        <taxon>Dreissena</taxon>
    </lineage>
</organism>
<comment type="caution">
    <text evidence="1">The sequence shown here is derived from an EMBL/GenBank/DDBJ whole genome shotgun (WGS) entry which is preliminary data.</text>
</comment>
<gene>
    <name evidence="1" type="ORF">DPMN_161331</name>
</gene>
<dbReference type="Proteomes" id="UP000828390">
    <property type="component" value="Unassembled WGS sequence"/>
</dbReference>
<dbReference type="EMBL" id="JAIWYP010000008">
    <property type="protein sequence ID" value="KAH3783394.1"/>
    <property type="molecule type" value="Genomic_DNA"/>
</dbReference>
<evidence type="ECO:0000313" key="2">
    <source>
        <dbReference type="Proteomes" id="UP000828390"/>
    </source>
</evidence>
<name>A0A9D4ISI3_DREPO</name>
<reference evidence="1" key="2">
    <citation type="submission" date="2020-11" db="EMBL/GenBank/DDBJ databases">
        <authorList>
            <person name="McCartney M.A."/>
            <person name="Auch B."/>
            <person name="Kono T."/>
            <person name="Mallez S."/>
            <person name="Becker A."/>
            <person name="Gohl D.M."/>
            <person name="Silverstein K.A.T."/>
            <person name="Koren S."/>
            <person name="Bechman K.B."/>
            <person name="Herman A."/>
            <person name="Abrahante J.E."/>
            <person name="Garbe J."/>
        </authorList>
    </citation>
    <scope>NUCLEOTIDE SEQUENCE</scope>
    <source>
        <strain evidence="1">Duluth1</strain>
        <tissue evidence="1">Whole animal</tissue>
    </source>
</reference>
<proteinExistence type="predicted"/>
<reference evidence="1" key="1">
    <citation type="journal article" date="2019" name="bioRxiv">
        <title>The Genome of the Zebra Mussel, Dreissena polymorpha: A Resource for Invasive Species Research.</title>
        <authorList>
            <person name="McCartney M.A."/>
            <person name="Auch B."/>
            <person name="Kono T."/>
            <person name="Mallez S."/>
            <person name="Zhang Y."/>
            <person name="Obille A."/>
            <person name="Becker A."/>
            <person name="Abrahante J.E."/>
            <person name="Garbe J."/>
            <person name="Badalamenti J.P."/>
            <person name="Herman A."/>
            <person name="Mangelson H."/>
            <person name="Liachko I."/>
            <person name="Sullivan S."/>
            <person name="Sone E.D."/>
            <person name="Koren S."/>
            <person name="Silverstein K.A.T."/>
            <person name="Beckman K.B."/>
            <person name="Gohl D.M."/>
        </authorList>
    </citation>
    <scope>NUCLEOTIDE SEQUENCE</scope>
    <source>
        <strain evidence="1">Duluth1</strain>
        <tissue evidence="1">Whole animal</tissue>
    </source>
</reference>
<accession>A0A9D4ISI3</accession>
<dbReference type="AlphaFoldDB" id="A0A9D4ISI3"/>
<evidence type="ECO:0000313" key="1">
    <source>
        <dbReference type="EMBL" id="KAH3783394.1"/>
    </source>
</evidence>
<keyword evidence="2" id="KW-1185">Reference proteome</keyword>
<sequence length="51" mass="5992">MSSANLKLEMGLQPMEIKVWWSWGVFCIIFSRERLNWTARADNPDGRTMMS</sequence>